<evidence type="ECO:0000313" key="3">
    <source>
        <dbReference type="EMBL" id="SIS72049.1"/>
    </source>
</evidence>
<dbReference type="NCBIfam" id="NF037951">
    <property type="entry name" value="spanin2_2"/>
    <property type="match status" value="1"/>
</dbReference>
<accession>A0A1N7LDZ3</accession>
<evidence type="ECO:0000313" key="4">
    <source>
        <dbReference type="Proteomes" id="UP000185839"/>
    </source>
</evidence>
<name>A0A1N7LDZ3_9FLAO</name>
<reference evidence="4" key="1">
    <citation type="submission" date="2017-01" db="EMBL/GenBank/DDBJ databases">
        <authorList>
            <person name="Varghese N."/>
            <person name="Submissions S."/>
        </authorList>
    </citation>
    <scope>NUCLEOTIDE SEQUENCE [LARGE SCALE GENOMIC DNA]</scope>
    <source>
        <strain evidence="4">DSM 23145</strain>
    </source>
</reference>
<dbReference type="OrthoDB" id="1262958at2"/>
<keyword evidence="1" id="KW-0472">Membrane</keyword>
<sequence length="107" mass="11829">MKKFFSVIVVLLLLSASSCQTRVVSVQKPLQANSLDLYQKYTILTNDAKVYKVEVLKQTDTAIYTKNKKGEEVVIDKSNIREVKKLDLLSSIAIGVAAIAAVIFVPI</sequence>
<gene>
    <name evidence="3" type="ORF">SAMN05421789_10532</name>
</gene>
<keyword evidence="2" id="KW-0732">Signal</keyword>
<keyword evidence="1" id="KW-1133">Transmembrane helix</keyword>
<proteinExistence type="predicted"/>
<dbReference type="Proteomes" id="UP000185839">
    <property type="component" value="Unassembled WGS sequence"/>
</dbReference>
<keyword evidence="1" id="KW-0812">Transmembrane</keyword>
<dbReference type="PROSITE" id="PS51257">
    <property type="entry name" value="PROKAR_LIPOPROTEIN"/>
    <property type="match status" value="1"/>
</dbReference>
<feature type="chain" id="PRO_5012817364" evidence="2">
    <location>
        <begin position="22"/>
        <end position="107"/>
    </location>
</feature>
<protein>
    <submittedName>
        <fullName evidence="3">Uncharacterized protein</fullName>
    </submittedName>
</protein>
<dbReference type="AlphaFoldDB" id="A0A1N7LDZ3"/>
<organism evidence="3 4">
    <name type="scientific">Kaistella chaponensis</name>
    <dbReference type="NCBI Taxonomy" id="713588"/>
    <lineage>
        <taxon>Bacteria</taxon>
        <taxon>Pseudomonadati</taxon>
        <taxon>Bacteroidota</taxon>
        <taxon>Flavobacteriia</taxon>
        <taxon>Flavobacteriales</taxon>
        <taxon>Weeksellaceae</taxon>
        <taxon>Chryseobacterium group</taxon>
        <taxon>Kaistella</taxon>
    </lineage>
</organism>
<dbReference type="EMBL" id="FTOI01000005">
    <property type="protein sequence ID" value="SIS72049.1"/>
    <property type="molecule type" value="Genomic_DNA"/>
</dbReference>
<evidence type="ECO:0000256" key="2">
    <source>
        <dbReference type="SAM" id="SignalP"/>
    </source>
</evidence>
<feature type="signal peptide" evidence="2">
    <location>
        <begin position="1"/>
        <end position="21"/>
    </location>
</feature>
<feature type="transmembrane region" description="Helical" evidence="1">
    <location>
        <begin position="88"/>
        <end position="105"/>
    </location>
</feature>
<keyword evidence="4" id="KW-1185">Reference proteome</keyword>
<dbReference type="RefSeq" id="WP_076386615.1">
    <property type="nucleotide sequence ID" value="NZ_FTOI01000005.1"/>
</dbReference>
<evidence type="ECO:0000256" key="1">
    <source>
        <dbReference type="SAM" id="Phobius"/>
    </source>
</evidence>